<feature type="transmembrane region" description="Helical" evidence="10">
    <location>
        <begin position="397"/>
        <end position="417"/>
    </location>
</feature>
<evidence type="ECO:0000256" key="6">
    <source>
        <dbReference type="ARBA" id="ARBA00023136"/>
    </source>
</evidence>
<reference evidence="11 12" key="1">
    <citation type="submission" date="2019-04" db="EMBL/GenBank/DDBJ databases">
        <title>Corynebacterium endometrii sp. nov., isolated from the uterus of a cow with endometritis.</title>
        <authorList>
            <person name="Ballas P."/>
            <person name="Ruckert C."/>
            <person name="Wagener K."/>
            <person name="Drillich M."/>
            <person name="Kaempfer P."/>
            <person name="Busse H.-J."/>
            <person name="Ehling-Schulz M."/>
        </authorList>
    </citation>
    <scope>NUCLEOTIDE SEQUENCE [LARGE SCALE GENOMIC DNA]</scope>
    <source>
        <strain evidence="11 12">LMM-1653</strain>
    </source>
</reference>
<dbReference type="NCBIfam" id="NF038066">
    <property type="entry name" value="MptB"/>
    <property type="match status" value="1"/>
</dbReference>
<comment type="subcellular location">
    <subcellularLocation>
        <location evidence="1">Membrane</location>
        <topology evidence="1">Multi-pass membrane protein</topology>
    </subcellularLocation>
</comment>
<feature type="transmembrane region" description="Helical" evidence="10">
    <location>
        <begin position="80"/>
        <end position="100"/>
    </location>
</feature>
<dbReference type="KEGG" id="cee:CENDO_07710"/>
<feature type="transmembrane region" description="Helical" evidence="10">
    <location>
        <begin position="325"/>
        <end position="347"/>
    </location>
</feature>
<keyword evidence="4 10" id="KW-0812">Transmembrane</keyword>
<dbReference type="NCBIfam" id="TIGR03459">
    <property type="entry name" value="crt_membr"/>
    <property type="match status" value="1"/>
</dbReference>
<evidence type="ECO:0000313" key="12">
    <source>
        <dbReference type="Proteomes" id="UP000296352"/>
    </source>
</evidence>
<keyword evidence="3" id="KW-0808">Transferase</keyword>
<dbReference type="GO" id="GO:0016757">
    <property type="term" value="F:glycosyltransferase activity"/>
    <property type="evidence" value="ECO:0007669"/>
    <property type="project" value="UniProtKB-KW"/>
</dbReference>
<dbReference type="GO" id="GO:0016020">
    <property type="term" value="C:membrane"/>
    <property type="evidence" value="ECO:0007669"/>
    <property type="project" value="UniProtKB-SubCell"/>
</dbReference>
<name>A0A4P7QIA2_9CORY</name>
<evidence type="ECO:0000256" key="8">
    <source>
        <dbReference type="NCBIfam" id="TIGR03459"/>
    </source>
</evidence>
<keyword evidence="5 10" id="KW-1133">Transmembrane helix</keyword>
<dbReference type="OrthoDB" id="5242303at2"/>
<feature type="transmembrane region" description="Helical" evidence="10">
    <location>
        <begin position="424"/>
        <end position="447"/>
    </location>
</feature>
<keyword evidence="6 10" id="KW-0472">Membrane</keyword>
<feature type="transmembrane region" description="Helical" evidence="10">
    <location>
        <begin position="486"/>
        <end position="507"/>
    </location>
</feature>
<proteinExistence type="inferred from homology"/>
<feature type="transmembrane region" description="Helical" evidence="10">
    <location>
        <begin position="279"/>
        <end position="304"/>
    </location>
</feature>
<dbReference type="Pfam" id="PF26314">
    <property type="entry name" value="MptA_B_family"/>
    <property type="match status" value="1"/>
</dbReference>
<dbReference type="AlphaFoldDB" id="A0A4P7QIA2"/>
<evidence type="ECO:0000256" key="7">
    <source>
        <dbReference type="ARBA" id="ARBA00043987"/>
    </source>
</evidence>
<dbReference type="InterPro" id="IPR017822">
    <property type="entry name" value="MptA-like"/>
</dbReference>
<dbReference type="RefSeq" id="WP_136141505.1">
    <property type="nucleotide sequence ID" value="NZ_CP039247.1"/>
</dbReference>
<evidence type="ECO:0000256" key="9">
    <source>
        <dbReference type="SAM" id="MobiDB-lite"/>
    </source>
</evidence>
<feature type="transmembrane region" description="Helical" evidence="10">
    <location>
        <begin position="459"/>
        <end position="479"/>
    </location>
</feature>
<evidence type="ECO:0000256" key="10">
    <source>
        <dbReference type="SAM" id="Phobius"/>
    </source>
</evidence>
<dbReference type="Proteomes" id="UP000296352">
    <property type="component" value="Chromosome"/>
</dbReference>
<feature type="transmembrane region" description="Helical" evidence="10">
    <location>
        <begin position="238"/>
        <end position="259"/>
    </location>
</feature>
<feature type="transmembrane region" description="Helical" evidence="10">
    <location>
        <begin position="121"/>
        <end position="138"/>
    </location>
</feature>
<protein>
    <recommendedName>
        <fullName evidence="8">Alpha-(1-&gt;6)-mannopyranosyltransferase A</fullName>
    </recommendedName>
</protein>
<gene>
    <name evidence="11" type="ORF">CENDO_07710</name>
</gene>
<organism evidence="11 12">
    <name type="scientific">Corynebacterium endometrii</name>
    <dbReference type="NCBI Taxonomy" id="2488819"/>
    <lineage>
        <taxon>Bacteria</taxon>
        <taxon>Bacillati</taxon>
        <taxon>Actinomycetota</taxon>
        <taxon>Actinomycetes</taxon>
        <taxon>Mycobacteriales</taxon>
        <taxon>Corynebacteriaceae</taxon>
        <taxon>Corynebacterium</taxon>
    </lineage>
</organism>
<feature type="region of interest" description="Disordered" evidence="9">
    <location>
        <begin position="1"/>
        <end position="31"/>
    </location>
</feature>
<dbReference type="InterPro" id="IPR049829">
    <property type="entry name" value="MptA/B-like"/>
</dbReference>
<comment type="similarity">
    <text evidence="7">Belongs to the MptA/B family.</text>
</comment>
<evidence type="ECO:0000256" key="3">
    <source>
        <dbReference type="ARBA" id="ARBA00022679"/>
    </source>
</evidence>
<evidence type="ECO:0000256" key="4">
    <source>
        <dbReference type="ARBA" id="ARBA00022692"/>
    </source>
</evidence>
<evidence type="ECO:0000256" key="2">
    <source>
        <dbReference type="ARBA" id="ARBA00022676"/>
    </source>
</evidence>
<feature type="compositionally biased region" description="Polar residues" evidence="9">
    <location>
        <begin position="1"/>
        <end position="10"/>
    </location>
</feature>
<feature type="transmembrane region" description="Helical" evidence="10">
    <location>
        <begin position="203"/>
        <end position="226"/>
    </location>
</feature>
<keyword evidence="12" id="KW-1185">Reference proteome</keyword>
<evidence type="ECO:0000256" key="1">
    <source>
        <dbReference type="ARBA" id="ARBA00004141"/>
    </source>
</evidence>
<dbReference type="EMBL" id="CP039247">
    <property type="protein sequence ID" value="QCB28816.1"/>
    <property type="molecule type" value="Genomic_DNA"/>
</dbReference>
<sequence length="521" mass="55946">MPSSKVNPQSHAPAKVAARAERDGRHSPLSLKLPHPLKLGIASSIVLTLASFGGGATRNRGGVLEALNLGFVSYGHGRNFSMLLFWVGLFGLVAAWVLAGRELVIPQLKAPTEKAFAAMRRWMWMWIAPLALAGPLASRDVYSYLMQGAMVRDGFDPYSEGAAVNPGPFLLEVSQDWRNTTTPYGPLHLWLGEGIVRIAGNEVWLGIILFKVVSLLGFFAIAWAVPKIATRLGSDPTLALWLGVANPVMILHLIGGMHNESVMVALVSVGLVLALNRKYVAAIALIAVAVSMKATAFIAMPFVVWMMVNRFAPAKTSSVAKQCGVFIASGAAMVALTVAVVAAVTWASGTSWGWIFEITGNSKVINPLAGPTLMADVLTPPLQSFNEELTYNSVISLLRSIAMVLMLAGMVAAWWLFRKGDNQAIVGTAAAYQVAFIFNSVTLPWYYASVITLVAAGRVPLLVTKIATAGSFFVAVSFAGDGNHQLYNWWWVIVAAAAAWFITSWIYEPLKHPAGAPGSRN</sequence>
<accession>A0A4P7QIA2</accession>
<keyword evidence="2" id="KW-0328">Glycosyltransferase</keyword>
<evidence type="ECO:0000256" key="5">
    <source>
        <dbReference type="ARBA" id="ARBA00022989"/>
    </source>
</evidence>
<evidence type="ECO:0000313" key="11">
    <source>
        <dbReference type="EMBL" id="QCB28816.1"/>
    </source>
</evidence>